<dbReference type="SMART" id="SM00966">
    <property type="entry name" value="SpoVT_AbrB"/>
    <property type="match status" value="1"/>
</dbReference>
<organism evidence="3 4">
    <name type="scientific">Duganella lactea</name>
    <dbReference type="NCBI Taxonomy" id="2692173"/>
    <lineage>
        <taxon>Bacteria</taxon>
        <taxon>Pseudomonadati</taxon>
        <taxon>Pseudomonadota</taxon>
        <taxon>Betaproteobacteria</taxon>
        <taxon>Burkholderiales</taxon>
        <taxon>Oxalobacteraceae</taxon>
        <taxon>Telluria group</taxon>
        <taxon>Duganella</taxon>
    </lineage>
</organism>
<dbReference type="NCBIfam" id="TIGR01439">
    <property type="entry name" value="lp_hng_hel_AbrB"/>
    <property type="match status" value="1"/>
</dbReference>
<sequence>MSTLVKIDARGRVTLPKALRIALKISARDRLTFSQVGNGTVILSQKDKTESENQAGESAIELLVTEVLLPQYKC</sequence>
<dbReference type="RefSeq" id="WP_161018941.1">
    <property type="nucleotide sequence ID" value="NZ_WWCP01000006.1"/>
</dbReference>
<reference evidence="3 4" key="1">
    <citation type="submission" date="2019-12" db="EMBL/GenBank/DDBJ databases">
        <title>Novel species isolated from a subtropical stream in China.</title>
        <authorList>
            <person name="Lu H."/>
        </authorList>
    </citation>
    <scope>NUCLEOTIDE SEQUENCE [LARGE SCALE GENOMIC DNA]</scope>
    <source>
        <strain evidence="3 4">FT50W</strain>
    </source>
</reference>
<dbReference type="AlphaFoldDB" id="A0A6L8MMQ5"/>
<dbReference type="Pfam" id="PF04014">
    <property type="entry name" value="MazE_antitoxin"/>
    <property type="match status" value="1"/>
</dbReference>
<feature type="domain" description="SpoVT-AbrB" evidence="2">
    <location>
        <begin position="2"/>
        <end position="48"/>
    </location>
</feature>
<evidence type="ECO:0000313" key="4">
    <source>
        <dbReference type="Proteomes" id="UP000474565"/>
    </source>
</evidence>
<evidence type="ECO:0000256" key="1">
    <source>
        <dbReference type="PROSITE-ProRule" id="PRU01076"/>
    </source>
</evidence>
<dbReference type="InterPro" id="IPR007159">
    <property type="entry name" value="SpoVT-AbrB_dom"/>
</dbReference>
<dbReference type="Gene3D" id="2.10.260.10">
    <property type="match status" value="1"/>
</dbReference>
<dbReference type="SUPFAM" id="SSF89447">
    <property type="entry name" value="AbrB/MazE/MraZ-like"/>
    <property type="match status" value="1"/>
</dbReference>
<protein>
    <recommendedName>
        <fullName evidence="2">SpoVT-AbrB domain-containing protein</fullName>
    </recommendedName>
</protein>
<dbReference type="EMBL" id="WWCP01000006">
    <property type="protein sequence ID" value="MYM81805.1"/>
    <property type="molecule type" value="Genomic_DNA"/>
</dbReference>
<accession>A0A6L8MMQ5</accession>
<gene>
    <name evidence="3" type="ORF">GTP44_07515</name>
</gene>
<comment type="caution">
    <text evidence="3">The sequence shown here is derived from an EMBL/GenBank/DDBJ whole genome shotgun (WGS) entry which is preliminary data.</text>
</comment>
<dbReference type="InterPro" id="IPR037914">
    <property type="entry name" value="SpoVT-AbrB_sf"/>
</dbReference>
<keyword evidence="1" id="KW-0238">DNA-binding</keyword>
<evidence type="ECO:0000259" key="2">
    <source>
        <dbReference type="PROSITE" id="PS51740"/>
    </source>
</evidence>
<proteinExistence type="predicted"/>
<name>A0A6L8MMQ5_9BURK</name>
<dbReference type="Proteomes" id="UP000474565">
    <property type="component" value="Unassembled WGS sequence"/>
</dbReference>
<dbReference type="PROSITE" id="PS51740">
    <property type="entry name" value="SPOVT_ABRB"/>
    <property type="match status" value="1"/>
</dbReference>
<evidence type="ECO:0000313" key="3">
    <source>
        <dbReference type="EMBL" id="MYM81805.1"/>
    </source>
</evidence>
<dbReference type="GO" id="GO:0003677">
    <property type="term" value="F:DNA binding"/>
    <property type="evidence" value="ECO:0007669"/>
    <property type="project" value="UniProtKB-UniRule"/>
</dbReference>